<dbReference type="Proteomes" id="UP000295142">
    <property type="component" value="Unassembled WGS sequence"/>
</dbReference>
<evidence type="ECO:0000313" key="4">
    <source>
        <dbReference type="Proteomes" id="UP000295142"/>
    </source>
</evidence>
<proteinExistence type="predicted"/>
<keyword evidence="4" id="KW-1185">Reference proteome</keyword>
<gene>
    <name evidence="3" type="ORF">EV655_12118</name>
</gene>
<dbReference type="SUPFAM" id="SSF52540">
    <property type="entry name" value="P-loop containing nucleoside triphosphate hydrolases"/>
    <property type="match status" value="1"/>
</dbReference>
<dbReference type="AlphaFoldDB" id="A0A4R2K6J8"/>
<dbReference type="EMBL" id="SLWW01000021">
    <property type="protein sequence ID" value="TCO68901.1"/>
    <property type="molecule type" value="Genomic_DNA"/>
</dbReference>
<feature type="region of interest" description="Disordered" evidence="1">
    <location>
        <begin position="1"/>
        <end position="20"/>
    </location>
</feature>
<dbReference type="InterPro" id="IPR027417">
    <property type="entry name" value="P-loop_NTPase"/>
</dbReference>
<comment type="caution">
    <text evidence="3">The sequence shown here is derived from an EMBL/GenBank/DDBJ whole genome shotgun (WGS) entry which is preliminary data.</text>
</comment>
<dbReference type="Pfam" id="PF09848">
    <property type="entry name" value="SLFN-g3_helicase"/>
    <property type="match status" value="1"/>
</dbReference>
<dbReference type="OrthoDB" id="3193269at2"/>
<sequence>MSSSLDLDETDRPQTSGRRTGRSFYAAPVSEFRVTDDDTIIGRLSSRHVAFHAAAEAEQLRAWAREIEILKESFAKSGSLCDDWQLLLEIPLLRLGKRIDAVVLAPGVVGVIEFKINATAFQSADRVQTERYAQSLSDFHEASQQRLILPILCAERARARPPATTLVEGVGTLMEANATTLADAFLVLQSHVDPNAAAIDAHGFDYSPYRPTPNIVEAAQALYAGHEIADIGRGDAADAELQAAAAALQEIAADAEAFRAKVVCFVTGAPGAGKTLLGLDLALKSRSGTRPAALLSGNRPLVHVLTEALAEDSAARGAMTKTEARRFADAAIQNLLGYLKEHTDGAPPPEHVIVFDEAQRAWDAEVGKELMGRPSSEPELFLEILDRLDWACLVCLVGPGQEINRGEGGLALWGETLRSAQSAGSRWRVVAAPQALDGGPDVPGSGMFAEGGLGGVEVRRESALHLANAIRAYRNPLHAQWVARLLDGDIVEAKALASRMDAPPALMTRDISVAKQWLRQRRRGGRTVGLLASSGAVRLVGEGVPPSPRSNELNPIGHWFLKPFTDFRSAGALETPMSEFGCQGLELDYACLCWGGDLIWTDQGWLPRMMRAPRWQIARDTEKQRFRLNGYRVLLTRARAGLVLFVPRGEADDPTRSPDEMDACAEALLAAGCAELTQN</sequence>
<organism evidence="3 4">
    <name type="scientific">Rhodovulum euryhalinum</name>
    <dbReference type="NCBI Taxonomy" id="35805"/>
    <lineage>
        <taxon>Bacteria</taxon>
        <taxon>Pseudomonadati</taxon>
        <taxon>Pseudomonadota</taxon>
        <taxon>Alphaproteobacteria</taxon>
        <taxon>Rhodobacterales</taxon>
        <taxon>Paracoccaceae</taxon>
        <taxon>Rhodovulum</taxon>
    </lineage>
</organism>
<dbReference type="RefSeq" id="WP_132546647.1">
    <property type="nucleotide sequence ID" value="NZ_SLWW01000021.1"/>
</dbReference>
<dbReference type="InterPro" id="IPR018647">
    <property type="entry name" value="SLFN_3-like_DNA/RNA_helicase"/>
</dbReference>
<accession>A0A4R2K6J8</accession>
<evidence type="ECO:0000313" key="3">
    <source>
        <dbReference type="EMBL" id="TCO68901.1"/>
    </source>
</evidence>
<feature type="domain" description="Schlafen group 3-like DNA/RNA helicase" evidence="2">
    <location>
        <begin position="261"/>
        <end position="647"/>
    </location>
</feature>
<name>A0A4R2K6J8_9RHOB</name>
<protein>
    <submittedName>
        <fullName evidence="3">Uncharacterized protein DUF2075</fullName>
    </submittedName>
</protein>
<reference evidence="3 4" key="1">
    <citation type="submission" date="2019-03" db="EMBL/GenBank/DDBJ databases">
        <title>Genomic Encyclopedia of Type Strains, Phase IV (KMG-IV): sequencing the most valuable type-strain genomes for metagenomic binning, comparative biology and taxonomic classification.</title>
        <authorList>
            <person name="Goeker M."/>
        </authorList>
    </citation>
    <scope>NUCLEOTIDE SEQUENCE [LARGE SCALE GENOMIC DNA]</scope>
    <source>
        <strain evidence="3 4">DSM 4868</strain>
    </source>
</reference>
<evidence type="ECO:0000259" key="2">
    <source>
        <dbReference type="Pfam" id="PF09848"/>
    </source>
</evidence>
<evidence type="ECO:0000256" key="1">
    <source>
        <dbReference type="SAM" id="MobiDB-lite"/>
    </source>
</evidence>